<accession>A0A0F9MST5</accession>
<name>A0A0F9MST5_9ZZZZ</name>
<dbReference type="AlphaFoldDB" id="A0A0F9MST5"/>
<organism evidence="1">
    <name type="scientific">marine sediment metagenome</name>
    <dbReference type="NCBI Taxonomy" id="412755"/>
    <lineage>
        <taxon>unclassified sequences</taxon>
        <taxon>metagenomes</taxon>
        <taxon>ecological metagenomes</taxon>
    </lineage>
</organism>
<protein>
    <submittedName>
        <fullName evidence="1">Uncharacterized protein</fullName>
    </submittedName>
</protein>
<reference evidence="1" key="1">
    <citation type="journal article" date="2015" name="Nature">
        <title>Complex archaea that bridge the gap between prokaryotes and eukaryotes.</title>
        <authorList>
            <person name="Spang A."/>
            <person name="Saw J.H."/>
            <person name="Jorgensen S.L."/>
            <person name="Zaremba-Niedzwiedzka K."/>
            <person name="Martijn J."/>
            <person name="Lind A.E."/>
            <person name="van Eijk R."/>
            <person name="Schleper C."/>
            <person name="Guy L."/>
            <person name="Ettema T.J."/>
        </authorList>
    </citation>
    <scope>NUCLEOTIDE SEQUENCE</scope>
</reference>
<proteinExistence type="predicted"/>
<gene>
    <name evidence="1" type="ORF">LCGC14_1037480</name>
</gene>
<evidence type="ECO:0000313" key="1">
    <source>
        <dbReference type="EMBL" id="KKN10355.1"/>
    </source>
</evidence>
<dbReference type="EMBL" id="LAZR01004251">
    <property type="protein sequence ID" value="KKN10355.1"/>
    <property type="molecule type" value="Genomic_DNA"/>
</dbReference>
<feature type="non-terminal residue" evidence="1">
    <location>
        <position position="51"/>
    </location>
</feature>
<sequence>MPYLRNPFPIIKEFTDLRNYESQLNQAMEKFFKQFFGKFEILSMSIYLHSL</sequence>
<comment type="caution">
    <text evidence="1">The sequence shown here is derived from an EMBL/GenBank/DDBJ whole genome shotgun (WGS) entry which is preliminary data.</text>
</comment>